<gene>
    <name evidence="5" type="ORF">A0J61_04733</name>
</gene>
<feature type="domain" description="EF-hand" evidence="4">
    <location>
        <begin position="215"/>
        <end position="250"/>
    </location>
</feature>
<dbReference type="SUPFAM" id="SSF47473">
    <property type="entry name" value="EF-hand"/>
    <property type="match status" value="1"/>
</dbReference>
<keyword evidence="2" id="KW-0472">Membrane</keyword>
<dbReference type="InParanoid" id="A0A1C7NDQ9"/>
<evidence type="ECO:0008006" key="7">
    <source>
        <dbReference type="Google" id="ProtNLM"/>
    </source>
</evidence>
<proteinExistence type="predicted"/>
<dbReference type="PROSITE" id="PS00018">
    <property type="entry name" value="EF_HAND_1"/>
    <property type="match status" value="1"/>
</dbReference>
<organism evidence="5 6">
    <name type="scientific">Choanephora cucurbitarum</name>
    <dbReference type="NCBI Taxonomy" id="101091"/>
    <lineage>
        <taxon>Eukaryota</taxon>
        <taxon>Fungi</taxon>
        <taxon>Fungi incertae sedis</taxon>
        <taxon>Mucoromycota</taxon>
        <taxon>Mucoromycotina</taxon>
        <taxon>Mucoromycetes</taxon>
        <taxon>Mucorales</taxon>
        <taxon>Mucorineae</taxon>
        <taxon>Choanephoraceae</taxon>
        <taxon>Choanephoroideae</taxon>
        <taxon>Choanephora</taxon>
    </lineage>
</organism>
<dbReference type="AlphaFoldDB" id="A0A1C7NDQ9"/>
<feature type="transmembrane region" description="Helical" evidence="2">
    <location>
        <begin position="136"/>
        <end position="158"/>
    </location>
</feature>
<dbReference type="SUPFAM" id="SSF48452">
    <property type="entry name" value="TPR-like"/>
    <property type="match status" value="1"/>
</dbReference>
<dbReference type="Gene3D" id="1.10.238.10">
    <property type="entry name" value="EF-hand"/>
    <property type="match status" value="1"/>
</dbReference>
<keyword evidence="1" id="KW-0106">Calcium</keyword>
<dbReference type="PROSITE" id="PS50222">
    <property type="entry name" value="EF_HAND_2"/>
    <property type="match status" value="1"/>
</dbReference>
<comment type="caution">
    <text evidence="5">The sequence shown here is derived from an EMBL/GenBank/DDBJ whole genome shotgun (WGS) entry which is preliminary data.</text>
</comment>
<name>A0A1C7NDQ9_9FUNG</name>
<protein>
    <recommendedName>
        <fullName evidence="7">EF-hand domain-containing protein</fullName>
    </recommendedName>
</protein>
<keyword evidence="2" id="KW-0812">Transmembrane</keyword>
<dbReference type="PROSITE" id="PS50181">
    <property type="entry name" value="FBOX"/>
    <property type="match status" value="1"/>
</dbReference>
<sequence length="311" mass="36761">MQRLPENIITRIAYFSSIEDALALGSCSRHCYHSILDNEAFWRSKSLKEFGNIFRLYQIFITSTGLELPSDIADKFAKRPTDWHAYYVQKHTSFQKVDYDTLLDQCDREYMEAQRHLTTFQDDINYSVLTQVASKMFWILDTLPVYAGCYFILSYILYFMKRFEDALDILDMGRNADPSFTQFNELEREIIDSMQNEERKFTDVPLLINENLSPELIAVLLEIFHRFDKDKDNCLNFEELDRFVFSTNGQHPPHSFLQQFGQRFGSNEHGWLTKEGFLAFYLEQTLDDVHETRKDIRAHGYDCSRLKKKTT</sequence>
<accession>A0A1C7NDQ9</accession>
<dbReference type="InterPro" id="IPR011990">
    <property type="entry name" value="TPR-like_helical_dom_sf"/>
</dbReference>
<dbReference type="STRING" id="101091.A0A1C7NDQ9"/>
<reference evidence="5 6" key="1">
    <citation type="submission" date="2016-03" db="EMBL/GenBank/DDBJ databases">
        <title>Choanephora cucurbitarum.</title>
        <authorList>
            <person name="Min B."/>
            <person name="Park H."/>
            <person name="Park J.-H."/>
            <person name="Shin H.-D."/>
            <person name="Choi I.-G."/>
        </authorList>
    </citation>
    <scope>NUCLEOTIDE SEQUENCE [LARGE SCALE GENOMIC DNA]</scope>
    <source>
        <strain evidence="5 6">KUS-F28377</strain>
    </source>
</reference>
<keyword evidence="2" id="KW-1133">Transmembrane helix</keyword>
<dbReference type="EMBL" id="LUGH01000238">
    <property type="protein sequence ID" value="OBZ87215.1"/>
    <property type="molecule type" value="Genomic_DNA"/>
</dbReference>
<dbReference type="InterPro" id="IPR001810">
    <property type="entry name" value="F-box_dom"/>
</dbReference>
<dbReference type="InterPro" id="IPR002048">
    <property type="entry name" value="EF_hand_dom"/>
</dbReference>
<dbReference type="InterPro" id="IPR018247">
    <property type="entry name" value="EF_Hand_1_Ca_BS"/>
</dbReference>
<evidence type="ECO:0000259" key="3">
    <source>
        <dbReference type="PROSITE" id="PS50181"/>
    </source>
</evidence>
<dbReference type="SUPFAM" id="SSF81383">
    <property type="entry name" value="F-box domain"/>
    <property type="match status" value="1"/>
</dbReference>
<dbReference type="InterPro" id="IPR036047">
    <property type="entry name" value="F-box-like_dom_sf"/>
</dbReference>
<evidence type="ECO:0000313" key="6">
    <source>
        <dbReference type="Proteomes" id="UP000093000"/>
    </source>
</evidence>
<evidence type="ECO:0000256" key="2">
    <source>
        <dbReference type="SAM" id="Phobius"/>
    </source>
</evidence>
<dbReference type="InterPro" id="IPR011992">
    <property type="entry name" value="EF-hand-dom_pair"/>
</dbReference>
<evidence type="ECO:0000256" key="1">
    <source>
        <dbReference type="ARBA" id="ARBA00022837"/>
    </source>
</evidence>
<dbReference type="GO" id="GO:0005509">
    <property type="term" value="F:calcium ion binding"/>
    <property type="evidence" value="ECO:0007669"/>
    <property type="project" value="InterPro"/>
</dbReference>
<feature type="domain" description="F-box" evidence="3">
    <location>
        <begin position="1"/>
        <end position="45"/>
    </location>
</feature>
<dbReference type="Proteomes" id="UP000093000">
    <property type="component" value="Unassembled WGS sequence"/>
</dbReference>
<dbReference type="OrthoDB" id="26525at2759"/>
<keyword evidence="6" id="KW-1185">Reference proteome</keyword>
<evidence type="ECO:0000259" key="4">
    <source>
        <dbReference type="PROSITE" id="PS50222"/>
    </source>
</evidence>
<evidence type="ECO:0000313" key="5">
    <source>
        <dbReference type="EMBL" id="OBZ87215.1"/>
    </source>
</evidence>